<dbReference type="Proteomes" id="UP000273145">
    <property type="component" value="Chromosome"/>
</dbReference>
<proteinExistence type="predicted"/>
<name>A0A3Q8SAL6_9BACL</name>
<evidence type="ECO:0000313" key="1">
    <source>
        <dbReference type="EMBL" id="AZK46303.1"/>
    </source>
</evidence>
<dbReference type="KEGG" id="plen:EIM92_09020"/>
<evidence type="ECO:0000313" key="2">
    <source>
        <dbReference type="Proteomes" id="UP000273145"/>
    </source>
</evidence>
<accession>A0A3Q8SAL6</accession>
<dbReference type="EMBL" id="CP034248">
    <property type="protein sequence ID" value="AZK46303.1"/>
    <property type="molecule type" value="Genomic_DNA"/>
</dbReference>
<keyword evidence="2" id="KW-1185">Reference proteome</keyword>
<protein>
    <submittedName>
        <fullName evidence="1">Transposase</fullName>
    </submittedName>
</protein>
<organism evidence="1 2">
    <name type="scientific">Paenibacillus lentus</name>
    <dbReference type="NCBI Taxonomy" id="1338368"/>
    <lineage>
        <taxon>Bacteria</taxon>
        <taxon>Bacillati</taxon>
        <taxon>Bacillota</taxon>
        <taxon>Bacilli</taxon>
        <taxon>Bacillales</taxon>
        <taxon>Paenibacillaceae</taxon>
        <taxon>Paenibacillus</taxon>
    </lineage>
</organism>
<dbReference type="AlphaFoldDB" id="A0A3Q8SAL6"/>
<sequence length="56" mass="6738">MHRIDEIYTPASLFWLSTNDLVPGFETNRKRVRRLMQLMALEAIYPKPNLINYMRI</sequence>
<gene>
    <name evidence="1" type="ORF">EIM92_09020</name>
</gene>
<reference evidence="1 2" key="1">
    <citation type="submission" date="2018-11" db="EMBL/GenBank/DDBJ databases">
        <title>Genome sequencing of Paenibacillus lentus DSM25539(T).</title>
        <authorList>
            <person name="Kook J.-K."/>
            <person name="Park S.-N."/>
            <person name="Lim Y.K."/>
        </authorList>
    </citation>
    <scope>NUCLEOTIDE SEQUENCE [LARGE SCALE GENOMIC DNA]</scope>
    <source>
        <strain evidence="1 2">DSM 25539</strain>
    </source>
</reference>
<dbReference type="OrthoDB" id="9775203at2"/>
<dbReference type="RefSeq" id="WP_125082366.1">
    <property type="nucleotide sequence ID" value="NZ_CP034248.1"/>
</dbReference>